<dbReference type="RefSeq" id="XP_008081144.1">
    <property type="nucleotide sequence ID" value="XM_008082953.1"/>
</dbReference>
<evidence type="ECO:0000259" key="1">
    <source>
        <dbReference type="Pfam" id="PF06985"/>
    </source>
</evidence>
<accession>S3D4Q4</accession>
<feature type="domain" description="Heterokaryon incompatibility" evidence="1">
    <location>
        <begin position="52"/>
        <end position="200"/>
    </location>
</feature>
<dbReference type="PANTHER" id="PTHR24148">
    <property type="entry name" value="ANKYRIN REPEAT DOMAIN-CONTAINING PROTEIN 39 HOMOLOG-RELATED"/>
    <property type="match status" value="1"/>
</dbReference>
<dbReference type="InterPro" id="IPR052895">
    <property type="entry name" value="HetReg/Transcr_Mod"/>
</dbReference>
<dbReference type="HOGENOM" id="CLU_004184_7_2_1"/>
<dbReference type="STRING" id="1116229.S3D4Q4"/>
<name>S3D4Q4_GLAL2</name>
<dbReference type="AlphaFoldDB" id="S3D4Q4"/>
<dbReference type="GeneID" id="19471212"/>
<dbReference type="eggNOG" id="ENOG502RS7F">
    <property type="taxonomic scope" value="Eukaryota"/>
</dbReference>
<dbReference type="Proteomes" id="UP000016922">
    <property type="component" value="Unassembled WGS sequence"/>
</dbReference>
<dbReference type="EMBL" id="KE145360">
    <property type="protein sequence ID" value="EPE32089.1"/>
    <property type="molecule type" value="Genomic_DNA"/>
</dbReference>
<dbReference type="InterPro" id="IPR010730">
    <property type="entry name" value="HET"/>
</dbReference>
<dbReference type="OrthoDB" id="2157530at2759"/>
<dbReference type="Pfam" id="PF26639">
    <property type="entry name" value="Het-6_barrel"/>
    <property type="match status" value="1"/>
</dbReference>
<dbReference type="PANTHER" id="PTHR24148:SF73">
    <property type="entry name" value="HET DOMAIN PROTEIN (AFU_ORTHOLOGUE AFUA_8G01020)"/>
    <property type="match status" value="1"/>
</dbReference>
<evidence type="ECO:0000313" key="3">
    <source>
        <dbReference type="Proteomes" id="UP000016922"/>
    </source>
</evidence>
<evidence type="ECO:0000313" key="2">
    <source>
        <dbReference type="EMBL" id="EPE32089.1"/>
    </source>
</evidence>
<sequence>MEVPLIPALSLPPFDYTPLQPREIRLLRLEQGEFPYLTVSYEVAHLDKNPDFIALSYCWGDPTPTFRILLAGSLFGVTESLHQFLRRAIELGYSNSRLWIDAICIDQNNIQERGHQVKLMKEVYSNAQLVVIWLGEEAENSDMAFELIKAVQPLLATDRPPRSEAILQESQVTEPGSMQWQALGKLFWRPWFSRLWIIQEVVLSRHAEMLAGSRSCQWDVATSFADGVNQHDLYRCIMSHEELAAIQTATRSYVGPGWQTLRTTSITRKDLAQGITRKAGITLYNYGNQKATDPRDKIFGILGLVNADQRLTMEPNYSIHVEEVYTEATKEISSTENTLTLIMDLAGIGWYRALNQLPSWTPDFSVAPQQRPLQLDNNRSASGSSKLQLLFGTDNTLQIKGLLIDAVSRIGPLYEDSTFPTLSFWHWYLQTTRDFWKRGENDESFWKALCGFSPCSQEGKDTIDNFEGYWEQYCSATPGWNERTRTSRREIPGFNVDKAKSFTLRILTISRRMCLTSSGRLGFTPERSQCGDIIAIAFGERYPFVIRPLAGMAGHPRRYHLVGVCKIEGLMDGEATEMGLSTTNIVLV</sequence>
<reference evidence="2 3" key="1">
    <citation type="journal article" date="2013" name="BMC Genomics">
        <title>Genomics-driven discovery of the pneumocandin biosynthetic gene cluster in the fungus Glarea lozoyensis.</title>
        <authorList>
            <person name="Chen L."/>
            <person name="Yue Q."/>
            <person name="Zhang X."/>
            <person name="Xiang M."/>
            <person name="Wang C."/>
            <person name="Li S."/>
            <person name="Che Y."/>
            <person name="Ortiz-Lopez F.J."/>
            <person name="Bills G.F."/>
            <person name="Liu X."/>
            <person name="An Z."/>
        </authorList>
    </citation>
    <scope>NUCLEOTIDE SEQUENCE [LARGE SCALE GENOMIC DNA]</scope>
    <source>
        <strain evidence="3">ATCC 20868 / MF5171</strain>
    </source>
</reference>
<dbReference type="KEGG" id="glz:GLAREA_12171"/>
<organism evidence="2 3">
    <name type="scientific">Glarea lozoyensis (strain ATCC 20868 / MF5171)</name>
    <dbReference type="NCBI Taxonomy" id="1116229"/>
    <lineage>
        <taxon>Eukaryota</taxon>
        <taxon>Fungi</taxon>
        <taxon>Dikarya</taxon>
        <taxon>Ascomycota</taxon>
        <taxon>Pezizomycotina</taxon>
        <taxon>Leotiomycetes</taxon>
        <taxon>Helotiales</taxon>
        <taxon>Helotiaceae</taxon>
        <taxon>Glarea</taxon>
    </lineage>
</organism>
<proteinExistence type="predicted"/>
<gene>
    <name evidence="2" type="ORF">GLAREA_12171</name>
</gene>
<keyword evidence="3" id="KW-1185">Reference proteome</keyword>
<dbReference type="OMA" id="CTSEARI"/>
<protein>
    <recommendedName>
        <fullName evidence="1">Heterokaryon incompatibility domain-containing protein</fullName>
    </recommendedName>
</protein>
<dbReference type="Pfam" id="PF06985">
    <property type="entry name" value="HET"/>
    <property type="match status" value="1"/>
</dbReference>